<evidence type="ECO:0000313" key="8">
    <source>
        <dbReference type="Proteomes" id="UP000185487"/>
    </source>
</evidence>
<dbReference type="InterPro" id="IPR050204">
    <property type="entry name" value="AraC_XylS_family_regulators"/>
</dbReference>
<keyword evidence="2 7" id="KW-0238">DNA-binding</keyword>
<dbReference type="Pfam" id="PF14525">
    <property type="entry name" value="AraC_binding_2"/>
    <property type="match status" value="1"/>
</dbReference>
<reference evidence="6 8" key="1">
    <citation type="submission" date="2016-04" db="EMBL/GenBank/DDBJ databases">
        <title>Complete genome sequencing and analysis of CBMB27, Methylobacterium phyllosphaerae isolated from leaf tissues of rice (Oryza sativa L.).</title>
        <authorList>
            <person name="Lee Y."/>
            <person name="Hwangbo K."/>
            <person name="Chung H."/>
            <person name="Yoo J."/>
            <person name="Kim K.Y."/>
            <person name="Sa T.M."/>
            <person name="Um Y."/>
            <person name="Madhaiyan M."/>
        </authorList>
    </citation>
    <scope>NUCLEOTIDE SEQUENCE [LARGE SCALE GENOMIC DNA]</scope>
    <source>
        <strain evidence="6 8">CBMB27</strain>
    </source>
</reference>
<feature type="region of interest" description="Disordered" evidence="4">
    <location>
        <begin position="1"/>
        <end position="23"/>
    </location>
</feature>
<dbReference type="EMBL" id="FOPK01000035">
    <property type="protein sequence ID" value="SFH60252.1"/>
    <property type="molecule type" value="Genomic_DNA"/>
</dbReference>
<dbReference type="Proteomes" id="UP000185487">
    <property type="component" value="Chromosome"/>
</dbReference>
<evidence type="ECO:0000313" key="7">
    <source>
        <dbReference type="EMBL" id="SFH60252.1"/>
    </source>
</evidence>
<keyword evidence="1" id="KW-0805">Transcription regulation</keyword>
<dbReference type="PROSITE" id="PS01124">
    <property type="entry name" value="HTH_ARAC_FAMILY_2"/>
    <property type="match status" value="1"/>
</dbReference>
<proteinExistence type="predicted"/>
<evidence type="ECO:0000256" key="1">
    <source>
        <dbReference type="ARBA" id="ARBA00023015"/>
    </source>
</evidence>
<dbReference type="InterPro" id="IPR035418">
    <property type="entry name" value="AraC-bd_2"/>
</dbReference>
<dbReference type="InterPro" id="IPR009057">
    <property type="entry name" value="Homeodomain-like_sf"/>
</dbReference>
<evidence type="ECO:0000313" key="6">
    <source>
        <dbReference type="EMBL" id="APT33035.1"/>
    </source>
</evidence>
<gene>
    <name evidence="6" type="ORF">MCBMB27_03744</name>
    <name evidence="7" type="ORF">SAMN05192567_13539</name>
</gene>
<evidence type="ECO:0000259" key="5">
    <source>
        <dbReference type="PROSITE" id="PS01124"/>
    </source>
</evidence>
<dbReference type="Gene3D" id="1.10.10.60">
    <property type="entry name" value="Homeodomain-like"/>
    <property type="match status" value="1"/>
</dbReference>
<organism evidence="7 9">
    <name type="scientific">Methylobacterium phyllosphaerae</name>
    <dbReference type="NCBI Taxonomy" id="418223"/>
    <lineage>
        <taxon>Bacteria</taxon>
        <taxon>Pseudomonadati</taxon>
        <taxon>Pseudomonadota</taxon>
        <taxon>Alphaproteobacteria</taxon>
        <taxon>Hyphomicrobiales</taxon>
        <taxon>Methylobacteriaceae</taxon>
        <taxon>Methylobacterium</taxon>
    </lineage>
</organism>
<reference evidence="7 9" key="2">
    <citation type="submission" date="2016-10" db="EMBL/GenBank/DDBJ databases">
        <authorList>
            <person name="Varghese N."/>
            <person name="Submissions S."/>
        </authorList>
    </citation>
    <scope>NUCLEOTIDE SEQUENCE [LARGE SCALE GENOMIC DNA]</scope>
    <source>
        <strain evidence="7 9">CBMB27</strain>
    </source>
</reference>
<dbReference type="Pfam" id="PF12833">
    <property type="entry name" value="HTH_18"/>
    <property type="match status" value="1"/>
</dbReference>
<evidence type="ECO:0000256" key="4">
    <source>
        <dbReference type="SAM" id="MobiDB-lite"/>
    </source>
</evidence>
<accession>A0AAE8HXA2</accession>
<dbReference type="GO" id="GO:0003700">
    <property type="term" value="F:DNA-binding transcription factor activity"/>
    <property type="evidence" value="ECO:0007669"/>
    <property type="project" value="InterPro"/>
</dbReference>
<name>A0AAE8HXA2_9HYPH</name>
<feature type="compositionally biased region" description="Basic and acidic residues" evidence="4">
    <location>
        <begin position="1"/>
        <end position="11"/>
    </location>
</feature>
<evidence type="ECO:0000313" key="9">
    <source>
        <dbReference type="Proteomes" id="UP000199140"/>
    </source>
</evidence>
<dbReference type="PANTHER" id="PTHR46796:SF6">
    <property type="entry name" value="ARAC SUBFAMILY"/>
    <property type="match status" value="1"/>
</dbReference>
<dbReference type="GO" id="GO:0043565">
    <property type="term" value="F:sequence-specific DNA binding"/>
    <property type="evidence" value="ECO:0007669"/>
    <property type="project" value="InterPro"/>
</dbReference>
<keyword evidence="3" id="KW-0804">Transcription</keyword>
<evidence type="ECO:0000256" key="3">
    <source>
        <dbReference type="ARBA" id="ARBA00023163"/>
    </source>
</evidence>
<dbReference type="AlphaFoldDB" id="A0AAE8HXA2"/>
<dbReference type="PANTHER" id="PTHR46796">
    <property type="entry name" value="HTH-TYPE TRANSCRIPTIONAL ACTIVATOR RHAS-RELATED"/>
    <property type="match status" value="1"/>
</dbReference>
<sequence>MSSEERNRDPDVAPAGGDAPGGEVACLRFEPPGDPEALGRAWQDHLAPIFDVSFRPETDLTIPIAMRSYHLGDLLVGDVVAPAHTLVRTREMIGQQGLDHILLQFYRRGQSRVETDHGTGPVNEVQCIVFDLAQPVRIVAGAVDATNVVIPRALLEKQGCHPDALHGRPLDHDGDPFGRLVHNFVANVVACGDLLDRREALAASTAITQLCASWLRGQEEGRPSQNQDVRIRVRRLVEAELGNPKLTPALVAARLGLSRSTLYRLFAPNGIVAYIRDRRLMAAMRMLVRDDASKPLRISQVAFAVGFSDERTFRRAFKRRFGFIPSDASQRLDAHPDPAPGAVLRNWIESL</sequence>
<dbReference type="KEGG" id="mphy:MCBMB27_03744"/>
<dbReference type="SUPFAM" id="SSF46689">
    <property type="entry name" value="Homeodomain-like"/>
    <property type="match status" value="1"/>
</dbReference>
<dbReference type="SMART" id="SM00342">
    <property type="entry name" value="HTH_ARAC"/>
    <property type="match status" value="1"/>
</dbReference>
<dbReference type="Proteomes" id="UP000199140">
    <property type="component" value="Unassembled WGS sequence"/>
</dbReference>
<dbReference type="InterPro" id="IPR018060">
    <property type="entry name" value="HTH_AraC"/>
</dbReference>
<dbReference type="EMBL" id="CP015367">
    <property type="protein sequence ID" value="APT33035.1"/>
    <property type="molecule type" value="Genomic_DNA"/>
</dbReference>
<protein>
    <submittedName>
        <fullName evidence="7">AraC-type DNA-binding protein</fullName>
    </submittedName>
</protein>
<evidence type="ECO:0000256" key="2">
    <source>
        <dbReference type="ARBA" id="ARBA00023125"/>
    </source>
</evidence>
<feature type="domain" description="HTH araC/xylS-type" evidence="5">
    <location>
        <begin position="231"/>
        <end position="331"/>
    </location>
</feature>
<keyword evidence="8" id="KW-1185">Reference proteome</keyword>